<keyword evidence="1 7" id="KW-0507">mRNA processing</keyword>
<feature type="active site" evidence="7">
    <location>
        <position position="73"/>
    </location>
</feature>
<feature type="active site" evidence="7">
    <location>
        <position position="149"/>
    </location>
</feature>
<feature type="domain" description="tRNA nucleotidyltransferase/poly(A) polymerase RNA and SrmB- binding" evidence="12">
    <location>
        <begin position="207"/>
        <end position="263"/>
    </location>
</feature>
<keyword evidence="14" id="KW-1185">Reference proteome</keyword>
<sequence>MIDQIVETVQNLFGTRKIRRKPRVIPHKENKIDLRQVSPFAVSVCKRLQEAGYKAYIVGGAVRDLLIGHTPKDFDVATDATPEQVRKVTRRAIIIGRRFRLVHVIKGAETIEVSTFRGLTAEGVQKDKNGRVISDNVFGEQYEDAARRDFTVNALYFDPTSGDVLDYHNGMLDIRKKRIRMIGDPQIRYQEDPVRILRAVRIASKLGFTIDPKTADPMTQMQQYLDNVPAARLNDEMLKMLMSGAALQCVDLMAKYKIEVHLPIFKLLMRERENVFVRKALDRCDARVRQGRSISQSFLYAVLLWRDVESYVEKNSNAKSMTQCWEKAAAEVSHSPVMVGVQGRFINDMQEIWKLQPKFERRGGRLPFRLLNHPRFRAAYDFLLIRASSGEVPHELADWWTAFESASEDDRHIMIQEMERAARVRKTSAKEEGAEDKPKKTRRRRKKKTGSQPANAALQSESVEPQELAAAAEPPQLPAVETIQEPAAKRNSPAAKPKSEAKPQAKVSEAEKSEAFSDEPSAPRTVRRRRAPQRSALLGGRSRE</sequence>
<dbReference type="PANTHER" id="PTHR43051">
    <property type="entry name" value="POLYNUCLEOTIDE ADENYLYLTRANSFERASE FAMILY PROTEIN"/>
    <property type="match status" value="1"/>
</dbReference>
<evidence type="ECO:0000256" key="8">
    <source>
        <dbReference type="RuleBase" id="RU003953"/>
    </source>
</evidence>
<dbReference type="Proteomes" id="UP000472580">
    <property type="component" value="Unassembled WGS sequence"/>
</dbReference>
<dbReference type="SUPFAM" id="SSF81891">
    <property type="entry name" value="Poly A polymerase C-terminal region-like"/>
    <property type="match status" value="1"/>
</dbReference>
<comment type="function">
    <text evidence="7">Adds poly(A) tail to the 3' end of many RNAs, which usually targets these RNAs for decay. Plays a significant role in the global control of gene expression, through influencing the rate of transcript degradation, and in the general RNA quality control.</text>
</comment>
<comment type="catalytic activity">
    <reaction evidence="7">
        <text>RNA(n) + ATP = RNA(n)-3'-adenine ribonucleotide + diphosphate</text>
        <dbReference type="Rhea" id="RHEA:11332"/>
        <dbReference type="Rhea" id="RHEA-COMP:14527"/>
        <dbReference type="Rhea" id="RHEA-COMP:17347"/>
        <dbReference type="ChEBI" id="CHEBI:30616"/>
        <dbReference type="ChEBI" id="CHEBI:33019"/>
        <dbReference type="ChEBI" id="CHEBI:140395"/>
        <dbReference type="ChEBI" id="CHEBI:173115"/>
        <dbReference type="EC" id="2.7.7.19"/>
    </reaction>
</comment>
<dbReference type="EMBL" id="WSRP01000025">
    <property type="protein sequence ID" value="MVX57244.1"/>
    <property type="molecule type" value="Genomic_DNA"/>
</dbReference>
<dbReference type="EC" id="2.7.7.19" evidence="7"/>
<feature type="compositionally biased region" description="Low complexity" evidence="9">
    <location>
        <begin position="463"/>
        <end position="481"/>
    </location>
</feature>
<evidence type="ECO:0000256" key="2">
    <source>
        <dbReference type="ARBA" id="ARBA00022679"/>
    </source>
</evidence>
<evidence type="ECO:0000259" key="11">
    <source>
        <dbReference type="Pfam" id="PF12626"/>
    </source>
</evidence>
<feature type="region of interest" description="Disordered" evidence="9">
    <location>
        <begin position="421"/>
        <end position="544"/>
    </location>
</feature>
<dbReference type="SUPFAM" id="SSF81301">
    <property type="entry name" value="Nucleotidyltransferase"/>
    <property type="match status" value="1"/>
</dbReference>
<dbReference type="Pfam" id="PF01743">
    <property type="entry name" value="PolyA_pol"/>
    <property type="match status" value="1"/>
</dbReference>
<dbReference type="Gene3D" id="1.10.3090.10">
    <property type="entry name" value="cca-adding enzyme, domain 2"/>
    <property type="match status" value="1"/>
</dbReference>
<feature type="active site" evidence="7">
    <location>
        <position position="75"/>
    </location>
</feature>
<dbReference type="Gene3D" id="3.30.460.10">
    <property type="entry name" value="Beta Polymerase, domain 2"/>
    <property type="match status" value="1"/>
</dbReference>
<evidence type="ECO:0000313" key="14">
    <source>
        <dbReference type="Proteomes" id="UP000472580"/>
    </source>
</evidence>
<evidence type="ECO:0000256" key="9">
    <source>
        <dbReference type="SAM" id="MobiDB-lite"/>
    </source>
</evidence>
<keyword evidence="13" id="KW-0548">Nucleotidyltransferase</keyword>
<keyword evidence="5 7" id="KW-0694">RNA-binding</keyword>
<evidence type="ECO:0000256" key="7">
    <source>
        <dbReference type="HAMAP-Rule" id="MF_00957"/>
    </source>
</evidence>
<feature type="compositionally biased region" description="Basic and acidic residues" evidence="9">
    <location>
        <begin position="421"/>
        <end position="438"/>
    </location>
</feature>
<dbReference type="GO" id="GO:0003723">
    <property type="term" value="F:RNA binding"/>
    <property type="evidence" value="ECO:0007669"/>
    <property type="project" value="UniProtKB-UniRule"/>
</dbReference>
<dbReference type="AlphaFoldDB" id="A0A6L6YIP7"/>
<reference evidence="13 14" key="1">
    <citation type="submission" date="2019-12" db="EMBL/GenBank/DDBJ databases">
        <title>Microbes associate with the intestines of laboratory mice.</title>
        <authorList>
            <person name="Navarre W."/>
            <person name="Wong E."/>
        </authorList>
    </citation>
    <scope>NUCLEOTIDE SEQUENCE [LARGE SCALE GENOMIC DNA]</scope>
    <source>
        <strain evidence="13 14">NM82_D38</strain>
    </source>
</reference>
<name>A0A6L6YIP7_9BURK</name>
<dbReference type="InterPro" id="IPR025866">
    <property type="entry name" value="PolyA_pol_arg_C_dom"/>
</dbReference>
<evidence type="ECO:0000256" key="6">
    <source>
        <dbReference type="ARBA" id="ARBA00023163"/>
    </source>
</evidence>
<dbReference type="OrthoDB" id="9805698at2"/>
<dbReference type="NCBIfam" id="TIGR01942">
    <property type="entry name" value="pcnB"/>
    <property type="match status" value="1"/>
</dbReference>
<proteinExistence type="inferred from homology"/>
<evidence type="ECO:0000256" key="1">
    <source>
        <dbReference type="ARBA" id="ARBA00022664"/>
    </source>
</evidence>
<feature type="domain" description="Poly A polymerase head" evidence="10">
    <location>
        <begin position="55"/>
        <end position="180"/>
    </location>
</feature>
<dbReference type="RefSeq" id="WP_160335668.1">
    <property type="nucleotide sequence ID" value="NZ_WSRP01000025.1"/>
</dbReference>
<dbReference type="PANTHER" id="PTHR43051:SF1">
    <property type="entry name" value="POLYNUCLEOTIDE ADENYLYLTRANSFERASE FAMILY PROTEIN"/>
    <property type="match status" value="1"/>
</dbReference>
<organism evidence="13 14">
    <name type="scientific">Parasutterella muris</name>
    <dbReference type="NCBI Taxonomy" id="2565572"/>
    <lineage>
        <taxon>Bacteria</taxon>
        <taxon>Pseudomonadati</taxon>
        <taxon>Pseudomonadota</taxon>
        <taxon>Betaproteobacteria</taxon>
        <taxon>Burkholderiales</taxon>
        <taxon>Sutterellaceae</taxon>
        <taxon>Parasutterella</taxon>
    </lineage>
</organism>
<gene>
    <name evidence="7 13" type="primary">pcnB</name>
    <name evidence="13" type="ORF">E5987_08515</name>
</gene>
<dbReference type="InterPro" id="IPR043519">
    <property type="entry name" value="NT_sf"/>
</dbReference>
<dbReference type="HAMAP" id="MF_00957">
    <property type="entry name" value="PolyA_pol"/>
    <property type="match status" value="1"/>
</dbReference>
<accession>A0A6L6YIP7</accession>
<dbReference type="InterPro" id="IPR032828">
    <property type="entry name" value="PolyA_RNA-bd"/>
</dbReference>
<keyword evidence="4 7" id="KW-0067">ATP-binding</keyword>
<keyword evidence="6 7" id="KW-0804">Transcription</keyword>
<evidence type="ECO:0000256" key="5">
    <source>
        <dbReference type="ARBA" id="ARBA00022884"/>
    </source>
</evidence>
<evidence type="ECO:0000313" key="13">
    <source>
        <dbReference type="EMBL" id="MVX57244.1"/>
    </source>
</evidence>
<feature type="compositionally biased region" description="Polar residues" evidence="9">
    <location>
        <begin position="450"/>
        <end position="462"/>
    </location>
</feature>
<dbReference type="GO" id="GO:0005524">
    <property type="term" value="F:ATP binding"/>
    <property type="evidence" value="ECO:0007669"/>
    <property type="project" value="UniProtKB-UniRule"/>
</dbReference>
<dbReference type="InterPro" id="IPR010206">
    <property type="entry name" value="PolA_pol_I"/>
</dbReference>
<comment type="similarity">
    <text evidence="7 8">Belongs to the tRNA nucleotidyltransferase/poly(A) polymerase family.</text>
</comment>
<feature type="compositionally biased region" description="Basic and acidic residues" evidence="9">
    <location>
        <begin position="497"/>
        <end position="515"/>
    </location>
</feature>
<dbReference type="Pfam" id="PF12626">
    <property type="entry name" value="PolyA_pol_arg_C"/>
    <property type="match status" value="1"/>
</dbReference>
<dbReference type="Pfam" id="PF12627">
    <property type="entry name" value="PolyA_pol_RNAbd"/>
    <property type="match status" value="1"/>
</dbReference>
<keyword evidence="3 7" id="KW-0547">Nucleotide-binding</keyword>
<comment type="caution">
    <text evidence="13">The sequence shown here is derived from an EMBL/GenBank/DDBJ whole genome shotgun (WGS) entry which is preliminary data.</text>
</comment>
<evidence type="ECO:0000259" key="10">
    <source>
        <dbReference type="Pfam" id="PF01743"/>
    </source>
</evidence>
<evidence type="ECO:0000259" key="12">
    <source>
        <dbReference type="Pfam" id="PF12627"/>
    </source>
</evidence>
<dbReference type="InterPro" id="IPR052191">
    <property type="entry name" value="tRNA_ntf/polyA_polymerase_I"/>
</dbReference>
<protein>
    <recommendedName>
        <fullName evidence="7">Poly(A) polymerase I</fullName>
        <shortName evidence="7">PAP I</shortName>
        <ecNumber evidence="7">2.7.7.19</ecNumber>
    </recommendedName>
</protein>
<dbReference type="CDD" id="cd05398">
    <property type="entry name" value="NT_ClassII-CCAase"/>
    <property type="match status" value="1"/>
</dbReference>
<dbReference type="InterPro" id="IPR002646">
    <property type="entry name" value="PolA_pol_head_dom"/>
</dbReference>
<feature type="compositionally biased region" description="Basic residues" evidence="9">
    <location>
        <begin position="439"/>
        <end position="449"/>
    </location>
</feature>
<keyword evidence="2 7" id="KW-0808">Transferase</keyword>
<evidence type="ECO:0000256" key="4">
    <source>
        <dbReference type="ARBA" id="ARBA00022840"/>
    </source>
</evidence>
<evidence type="ECO:0000256" key="3">
    <source>
        <dbReference type="ARBA" id="ARBA00022741"/>
    </source>
</evidence>
<dbReference type="GO" id="GO:0043633">
    <property type="term" value="P:polyadenylation-dependent RNA catabolic process"/>
    <property type="evidence" value="ECO:0007669"/>
    <property type="project" value="InterPro"/>
</dbReference>
<dbReference type="GO" id="GO:1990817">
    <property type="term" value="F:poly(A) RNA polymerase activity"/>
    <property type="evidence" value="ECO:0007669"/>
    <property type="project" value="UniProtKB-UniRule"/>
</dbReference>
<feature type="domain" description="Polymerase A arginine-rich C-terminal" evidence="11">
    <location>
        <begin position="321"/>
        <end position="446"/>
    </location>
</feature>
<dbReference type="GO" id="GO:0006397">
    <property type="term" value="P:mRNA processing"/>
    <property type="evidence" value="ECO:0007669"/>
    <property type="project" value="UniProtKB-KW"/>
</dbReference>